<keyword evidence="3" id="KW-0408">Iron</keyword>
<dbReference type="InterPro" id="IPR036922">
    <property type="entry name" value="Rieske_2Fe-2S_sf"/>
</dbReference>
<dbReference type="GO" id="GO:0051537">
    <property type="term" value="F:2 iron, 2 sulfur cluster binding"/>
    <property type="evidence" value="ECO:0007669"/>
    <property type="project" value="UniProtKB-KW"/>
</dbReference>
<dbReference type="STRING" id="1293036.GCA_001315825_01166"/>
<evidence type="ECO:0000259" key="5">
    <source>
        <dbReference type="PROSITE" id="PS51296"/>
    </source>
</evidence>
<dbReference type="SUPFAM" id="SSF50022">
    <property type="entry name" value="ISP domain"/>
    <property type="match status" value="1"/>
</dbReference>
<sequence length="99" mass="11268">MLDFVEINGFPVMVFKGERKWLAGCPHKRRPLRNSEVRGDVIRCPFHGAEFDLNTGRLVRPPESKTSCPEDCSLIEVKVENGEVKFSREPFVPSLPRGQ</sequence>
<dbReference type="Proteomes" id="UP000247586">
    <property type="component" value="Chromosome"/>
</dbReference>
<evidence type="ECO:0000256" key="2">
    <source>
        <dbReference type="ARBA" id="ARBA00022723"/>
    </source>
</evidence>
<dbReference type="RefSeq" id="WP_054836468.1">
    <property type="nucleotide sequence ID" value="NZ_BBBA01000005.1"/>
</dbReference>
<reference evidence="7" key="3">
    <citation type="submission" date="2020-03" db="EMBL/GenBank/DDBJ databases">
        <title>Sequencing and Assembly of Multiple Reported Metal-Biooxidizing Members of the Extremely Thermoacidophilic Archaeal Family Sulfolobaceae.</title>
        <authorList>
            <person name="Counts J.A."/>
            <person name="Kelly R.M."/>
        </authorList>
    </citation>
    <scope>NUCLEOTIDE SEQUENCE [LARGE SCALE GENOMIC DNA]</scope>
    <source>
        <strain evidence="7">HO1-1</strain>
    </source>
</reference>
<evidence type="ECO:0000256" key="4">
    <source>
        <dbReference type="ARBA" id="ARBA00023014"/>
    </source>
</evidence>
<gene>
    <name evidence="6" type="ORF">DFR87_04405</name>
</gene>
<evidence type="ECO:0000313" key="7">
    <source>
        <dbReference type="Proteomes" id="UP000247586"/>
    </source>
</evidence>
<keyword evidence="1" id="KW-0001">2Fe-2S</keyword>
<evidence type="ECO:0000256" key="3">
    <source>
        <dbReference type="ARBA" id="ARBA00023004"/>
    </source>
</evidence>
<dbReference type="GeneID" id="36834557"/>
<dbReference type="Gene3D" id="2.102.10.10">
    <property type="entry name" value="Rieske [2Fe-2S] iron-sulphur domain"/>
    <property type="match status" value="1"/>
</dbReference>
<dbReference type="PROSITE" id="PS51296">
    <property type="entry name" value="RIESKE"/>
    <property type="match status" value="1"/>
</dbReference>
<dbReference type="GO" id="GO:0046872">
    <property type="term" value="F:metal ion binding"/>
    <property type="evidence" value="ECO:0007669"/>
    <property type="project" value="UniProtKB-KW"/>
</dbReference>
<accession>A0A2U9ISQ2</accession>
<keyword evidence="4" id="KW-0411">Iron-sulfur</keyword>
<dbReference type="KEGG" id="mhk:DFR87_04405"/>
<proteinExistence type="predicted"/>
<name>A0A2U9ISQ2_9CREN</name>
<evidence type="ECO:0000256" key="1">
    <source>
        <dbReference type="ARBA" id="ARBA00022714"/>
    </source>
</evidence>
<keyword evidence="2" id="KW-0479">Metal-binding</keyword>
<dbReference type="EMBL" id="CP029287">
    <property type="protein sequence ID" value="AWR99056.1"/>
    <property type="molecule type" value="Genomic_DNA"/>
</dbReference>
<reference evidence="6 7" key="1">
    <citation type="submission" date="2018-05" db="EMBL/GenBank/DDBJ databases">
        <title>Complete Genome Sequences of Extremely Thermoacidophilic, Metal-Mobilizing Type-Strain Members of the Archaeal Family Sulfolobaceae: Acidianus brierleyi DSM-1651T, Acidianus sulfidivorans DSM-18786T, Metallosphaera hakonensis DSM-7519T, and Metallosphaera prunae DSM-10039T.</title>
        <authorList>
            <person name="Counts J.A."/>
            <person name="Kelly R.M."/>
        </authorList>
    </citation>
    <scope>NUCLEOTIDE SEQUENCE [LARGE SCALE GENOMIC DNA]</scope>
    <source>
        <strain evidence="6 7">HO1-1</strain>
    </source>
</reference>
<evidence type="ECO:0000313" key="6">
    <source>
        <dbReference type="EMBL" id="AWR99056.1"/>
    </source>
</evidence>
<reference evidence="7" key="2">
    <citation type="submission" date="2020-03" db="EMBL/GenBank/DDBJ databases">
        <title>Complete Genome Sequences of Extremely Thermoacidophilic, Metal-Mobilizing Type-Strain Members of the Archaeal Family Sulfolobaceae: Acidianus brierleyi DSM-1651T, Acidianus sulfidivorans DSM-18786T, Metallosphaera hakonensis DSM-7519T, and Metallosphaera prunae DSM-10039T.</title>
        <authorList>
            <person name="Counts J.A."/>
            <person name="Kelly R.M."/>
        </authorList>
    </citation>
    <scope>NUCLEOTIDE SEQUENCE [LARGE SCALE GENOMIC DNA]</scope>
    <source>
        <strain evidence="7">HO1-1</strain>
    </source>
</reference>
<dbReference type="Pfam" id="PF00355">
    <property type="entry name" value="Rieske"/>
    <property type="match status" value="1"/>
</dbReference>
<dbReference type="OrthoDB" id="6837at2157"/>
<feature type="domain" description="Rieske" evidence="5">
    <location>
        <begin position="1"/>
        <end position="86"/>
    </location>
</feature>
<dbReference type="AlphaFoldDB" id="A0A2U9ISQ2"/>
<dbReference type="InterPro" id="IPR017941">
    <property type="entry name" value="Rieske_2Fe-2S"/>
</dbReference>
<organism evidence="6 7">
    <name type="scientific">Metallosphaera hakonensis JCM 8857 = DSM 7519</name>
    <dbReference type="NCBI Taxonomy" id="1293036"/>
    <lineage>
        <taxon>Archaea</taxon>
        <taxon>Thermoproteota</taxon>
        <taxon>Thermoprotei</taxon>
        <taxon>Sulfolobales</taxon>
        <taxon>Sulfolobaceae</taxon>
        <taxon>Metallosphaera</taxon>
    </lineage>
</organism>
<protein>
    <submittedName>
        <fullName evidence="6">(2Fe-2S)-binding protein</fullName>
    </submittedName>
</protein>
<keyword evidence="7" id="KW-1185">Reference proteome</keyword>